<dbReference type="GO" id="GO:0006047">
    <property type="term" value="P:UDP-N-acetylglucosamine metabolic process"/>
    <property type="evidence" value="ECO:0007669"/>
    <property type="project" value="TreeGrafter"/>
</dbReference>
<dbReference type="FunFam" id="3.40.50.10490:FF:000002">
    <property type="entry name" value="Glutamine--fructose-6-phosphate aminotransferase [isomerizing]"/>
    <property type="match status" value="1"/>
</dbReference>
<evidence type="ECO:0000256" key="2">
    <source>
        <dbReference type="ARBA" id="ARBA00004496"/>
    </source>
</evidence>
<evidence type="ECO:0000256" key="9">
    <source>
        <dbReference type="ARBA" id="ARBA00022962"/>
    </source>
</evidence>
<comment type="catalytic activity">
    <reaction evidence="1 10">
        <text>D-fructose 6-phosphate + L-glutamine = D-glucosamine 6-phosphate + L-glutamate</text>
        <dbReference type="Rhea" id="RHEA:13237"/>
        <dbReference type="ChEBI" id="CHEBI:29985"/>
        <dbReference type="ChEBI" id="CHEBI:58359"/>
        <dbReference type="ChEBI" id="CHEBI:58725"/>
        <dbReference type="ChEBI" id="CHEBI:61527"/>
        <dbReference type="EC" id="2.6.1.16"/>
    </reaction>
</comment>
<evidence type="ECO:0000256" key="4">
    <source>
        <dbReference type="ARBA" id="ARBA00016090"/>
    </source>
</evidence>
<dbReference type="Pfam" id="PF13522">
    <property type="entry name" value="GATase_6"/>
    <property type="match status" value="1"/>
</dbReference>
<dbReference type="PROSITE" id="PS51464">
    <property type="entry name" value="SIS"/>
    <property type="match status" value="2"/>
</dbReference>
<dbReference type="PROSITE" id="PS51278">
    <property type="entry name" value="GATASE_TYPE_2"/>
    <property type="match status" value="1"/>
</dbReference>
<proteinExistence type="inferred from homology"/>
<evidence type="ECO:0000313" key="14">
    <source>
        <dbReference type="Proteomes" id="UP000093044"/>
    </source>
</evidence>
<keyword evidence="8" id="KW-0677">Repeat</keyword>
<evidence type="ECO:0000259" key="12">
    <source>
        <dbReference type="PROSITE" id="PS51464"/>
    </source>
</evidence>
<feature type="domain" description="SIS" evidence="12">
    <location>
        <begin position="457"/>
        <end position="598"/>
    </location>
</feature>
<keyword evidence="5 10" id="KW-0963">Cytoplasm</keyword>
<dbReference type="GO" id="GO:0097367">
    <property type="term" value="F:carbohydrate derivative binding"/>
    <property type="evidence" value="ECO:0007669"/>
    <property type="project" value="InterPro"/>
</dbReference>
<dbReference type="HAMAP" id="MF_00164">
    <property type="entry name" value="GlmS"/>
    <property type="match status" value="1"/>
</dbReference>
<comment type="subcellular location">
    <subcellularLocation>
        <location evidence="2 10">Cytoplasm</location>
    </subcellularLocation>
</comment>
<dbReference type="SUPFAM" id="SSF53697">
    <property type="entry name" value="SIS domain"/>
    <property type="match status" value="1"/>
</dbReference>
<dbReference type="GO" id="GO:0005975">
    <property type="term" value="P:carbohydrate metabolic process"/>
    <property type="evidence" value="ECO:0007669"/>
    <property type="project" value="UniProtKB-UniRule"/>
</dbReference>
<evidence type="ECO:0000256" key="8">
    <source>
        <dbReference type="ARBA" id="ARBA00022737"/>
    </source>
</evidence>
<dbReference type="Pfam" id="PF01380">
    <property type="entry name" value="SIS"/>
    <property type="match status" value="2"/>
</dbReference>
<protein>
    <recommendedName>
        <fullName evidence="4 10">Glutamine--fructose-6-phosphate aminotransferase [isomerizing]</fullName>
        <ecNumber evidence="3 10">2.6.1.16</ecNumber>
    </recommendedName>
    <alternativeName>
        <fullName evidence="10">D-fructose-6-phosphate amidotransferase</fullName>
    </alternativeName>
    <alternativeName>
        <fullName evidence="10">GFAT</fullName>
    </alternativeName>
    <alternativeName>
        <fullName evidence="10">Glucosamine-6-phosphate synthase</fullName>
    </alternativeName>
    <alternativeName>
        <fullName evidence="10">Hexosephosphate aminotransferase</fullName>
    </alternativeName>
    <alternativeName>
        <fullName evidence="10">L-glutamine--D-fructose-6-phosphate amidotransferase</fullName>
    </alternativeName>
</protein>
<name>A0A1B2I248_9BACT</name>
<dbReference type="Gene3D" id="3.60.20.10">
    <property type="entry name" value="Glutamine Phosphoribosylpyrophosphate, subunit 1, domain 1"/>
    <property type="match status" value="1"/>
</dbReference>
<dbReference type="InterPro" id="IPR017932">
    <property type="entry name" value="GATase_2_dom"/>
</dbReference>
<dbReference type="GO" id="GO:0004360">
    <property type="term" value="F:glutamine-fructose-6-phosphate transaminase (isomerizing) activity"/>
    <property type="evidence" value="ECO:0007669"/>
    <property type="project" value="UniProtKB-UniRule"/>
</dbReference>
<comment type="subunit">
    <text evidence="10">Homodimer.</text>
</comment>
<dbReference type="Gene3D" id="3.40.50.10490">
    <property type="entry name" value="Glucose-6-phosphate isomerase like protein, domain 1"/>
    <property type="match status" value="2"/>
</dbReference>
<dbReference type="InterPro" id="IPR047084">
    <property type="entry name" value="GFAT_N"/>
</dbReference>
<keyword evidence="14" id="KW-1185">Reference proteome</keyword>
<dbReference type="NCBIfam" id="TIGR01135">
    <property type="entry name" value="glmS"/>
    <property type="match status" value="1"/>
</dbReference>
<accession>A0A1B2I248</accession>
<dbReference type="SUPFAM" id="SSF56235">
    <property type="entry name" value="N-terminal nucleophile aminohydrolases (Ntn hydrolases)"/>
    <property type="match status" value="1"/>
</dbReference>
<dbReference type="InterPro" id="IPR046348">
    <property type="entry name" value="SIS_dom_sf"/>
</dbReference>
<evidence type="ECO:0000256" key="10">
    <source>
        <dbReference type="HAMAP-Rule" id="MF_00164"/>
    </source>
</evidence>
<keyword evidence="6 10" id="KW-0032">Aminotransferase</keyword>
<evidence type="ECO:0000256" key="5">
    <source>
        <dbReference type="ARBA" id="ARBA00022490"/>
    </source>
</evidence>
<evidence type="ECO:0000313" key="13">
    <source>
        <dbReference type="EMBL" id="ANZ44036.1"/>
    </source>
</evidence>
<dbReference type="GO" id="GO:0006002">
    <property type="term" value="P:fructose 6-phosphate metabolic process"/>
    <property type="evidence" value="ECO:0007669"/>
    <property type="project" value="TreeGrafter"/>
</dbReference>
<dbReference type="FunFam" id="3.60.20.10:FF:000006">
    <property type="entry name" value="Glutamine--fructose-6-phosphate aminotransferase [isomerizing]"/>
    <property type="match status" value="1"/>
</dbReference>
<dbReference type="AlphaFoldDB" id="A0A1B2I248"/>
<sequence length="608" mass="67280">MCGIMGYIGDRDTTKVILEGLAKHEYRGYDSAGIAVIKDNKISELRTIGRVSALAERVAKEHFTGDFGIGHTRWATHGGVTENNAHPHVSSDNRVVLVHNGIIENAREIRADLEAHGIKFHTETDTESAVQYLGYVYAGDPKAAIVKLTKRIRGAFALVIMFYDKPNEIWVARKGSPLVVGHAENEGFCASDPTALLEYTRDVWFMDDDEMAQITKEGCKFFDFNGAEHPKESMHLDWDAAMTNRGAYPHFMLKEIHEQPEVVAHTLLGRVAGESVDLSKELGWTKEDAAKWRKIHFIACGTSHYATVVAAHIMETLGNFEIRTEVASEYRYRNIPIDEETLAVFVSQSGETADTLHAARLAKERGAKCLVITNVRGSTIHREVGEALITPAGPEIGVAATKTFTAQMTVLTLLGLYLAKLRGDLKPDTERRLTAALMDIPGKLATMLSKEKEIEALARDFADARGFFFIGRGLAYPPALEGALKLKEISYLHAEAYPAGEMKHGPIALLDKELPVVALVPKNALWEKTISNIEESMARKSPIIAIATEGDGEIGHYTKHVIFTPETEPELFPFIAIIPLQLFAYYIARQRGCDIDMPRNLAKSVTVE</sequence>
<feature type="initiator methionine" description="Removed" evidence="10">
    <location>
        <position position="1"/>
    </location>
</feature>
<dbReference type="InterPro" id="IPR029055">
    <property type="entry name" value="Ntn_hydrolases_N"/>
</dbReference>
<dbReference type="STRING" id="1197717.BED41_02370"/>
<dbReference type="GeneID" id="83056695"/>
<dbReference type="GO" id="GO:0046349">
    <property type="term" value="P:amino sugar biosynthetic process"/>
    <property type="evidence" value="ECO:0007669"/>
    <property type="project" value="UniProtKB-ARBA"/>
</dbReference>
<evidence type="ECO:0000256" key="6">
    <source>
        <dbReference type="ARBA" id="ARBA00022576"/>
    </source>
</evidence>
<dbReference type="NCBIfam" id="NF001484">
    <property type="entry name" value="PRK00331.1"/>
    <property type="match status" value="1"/>
</dbReference>
<feature type="domain" description="Glutamine amidotransferase type-2" evidence="11">
    <location>
        <begin position="2"/>
        <end position="217"/>
    </location>
</feature>
<evidence type="ECO:0000259" key="11">
    <source>
        <dbReference type="PROSITE" id="PS51278"/>
    </source>
</evidence>
<feature type="active site" description="Nucleophile; for GATase activity" evidence="10">
    <location>
        <position position="2"/>
    </location>
</feature>
<dbReference type="CDD" id="cd00714">
    <property type="entry name" value="GFAT"/>
    <property type="match status" value="1"/>
</dbReference>
<dbReference type="CDD" id="cd05008">
    <property type="entry name" value="SIS_GlmS_GlmD_1"/>
    <property type="match status" value="1"/>
</dbReference>
<dbReference type="PANTHER" id="PTHR10937">
    <property type="entry name" value="GLUCOSAMINE--FRUCTOSE-6-PHOSPHATE AMINOTRANSFERASE, ISOMERIZING"/>
    <property type="match status" value="1"/>
</dbReference>
<evidence type="ECO:0000256" key="1">
    <source>
        <dbReference type="ARBA" id="ARBA00001031"/>
    </source>
</evidence>
<evidence type="ECO:0000256" key="7">
    <source>
        <dbReference type="ARBA" id="ARBA00022679"/>
    </source>
</evidence>
<dbReference type="EC" id="2.6.1.16" evidence="3 10"/>
<dbReference type="InterPro" id="IPR035466">
    <property type="entry name" value="GlmS/AgaS_SIS"/>
</dbReference>
<gene>
    <name evidence="10" type="primary">glmS</name>
    <name evidence="13" type="ORF">BED41_02370</name>
</gene>
<dbReference type="EMBL" id="CP016757">
    <property type="protein sequence ID" value="ANZ44036.1"/>
    <property type="molecule type" value="Genomic_DNA"/>
</dbReference>
<dbReference type="GO" id="GO:0006487">
    <property type="term" value="P:protein N-linked glycosylation"/>
    <property type="evidence" value="ECO:0007669"/>
    <property type="project" value="TreeGrafter"/>
</dbReference>
<keyword evidence="7 10" id="KW-0808">Transferase</keyword>
<dbReference type="InterPro" id="IPR035490">
    <property type="entry name" value="GlmS/FrlB_SIS"/>
</dbReference>
<dbReference type="CDD" id="cd05009">
    <property type="entry name" value="SIS_GlmS_GlmD_2"/>
    <property type="match status" value="1"/>
</dbReference>
<evidence type="ECO:0000256" key="3">
    <source>
        <dbReference type="ARBA" id="ARBA00012916"/>
    </source>
</evidence>
<comment type="function">
    <text evidence="10">Catalyzes the first step in hexosamine metabolism, converting fructose-6P into glucosamine-6P using glutamine as a nitrogen source.</text>
</comment>
<dbReference type="PANTHER" id="PTHR10937:SF0">
    <property type="entry name" value="GLUTAMINE--FRUCTOSE-6-PHOSPHATE TRANSAMINASE (ISOMERIZING)"/>
    <property type="match status" value="1"/>
</dbReference>
<organism evidence="13 14">
    <name type="scientific">Cloacibacillus porcorum</name>
    <dbReference type="NCBI Taxonomy" id="1197717"/>
    <lineage>
        <taxon>Bacteria</taxon>
        <taxon>Thermotogati</taxon>
        <taxon>Synergistota</taxon>
        <taxon>Synergistia</taxon>
        <taxon>Synergistales</taxon>
        <taxon>Synergistaceae</taxon>
        <taxon>Cloacibacillus</taxon>
    </lineage>
</organism>
<reference evidence="13" key="1">
    <citation type="submission" date="2016-08" db="EMBL/GenBank/DDBJ databases">
        <title>Complete genome of Cloacibacillus porcorum.</title>
        <authorList>
            <person name="Looft T."/>
            <person name="Bayles D.O."/>
            <person name="Alt D.P."/>
        </authorList>
    </citation>
    <scope>NUCLEOTIDE SEQUENCE [LARGE SCALE GENOMIC DNA]</scope>
    <source>
        <strain evidence="13">CL-84</strain>
    </source>
</reference>
<dbReference type="OrthoDB" id="106547at2"/>
<dbReference type="GO" id="GO:0005829">
    <property type="term" value="C:cytosol"/>
    <property type="evidence" value="ECO:0007669"/>
    <property type="project" value="TreeGrafter"/>
</dbReference>
<keyword evidence="9" id="KW-0315">Glutamine amidotransferase</keyword>
<dbReference type="RefSeq" id="WP_066742620.1">
    <property type="nucleotide sequence ID" value="NZ_CP016757.1"/>
</dbReference>
<dbReference type="Proteomes" id="UP000093044">
    <property type="component" value="Chromosome"/>
</dbReference>
<feature type="active site" description="For Fru-6P isomerization activity" evidence="10">
    <location>
        <position position="603"/>
    </location>
</feature>
<feature type="domain" description="SIS" evidence="12">
    <location>
        <begin position="284"/>
        <end position="424"/>
    </location>
</feature>
<dbReference type="FunFam" id="3.40.50.10490:FF:000001">
    <property type="entry name" value="Glutamine--fructose-6-phosphate aminotransferase [isomerizing]"/>
    <property type="match status" value="1"/>
</dbReference>
<dbReference type="InterPro" id="IPR005855">
    <property type="entry name" value="GFAT"/>
</dbReference>
<dbReference type="KEGG" id="cpor:BED41_02370"/>
<dbReference type="InterPro" id="IPR001347">
    <property type="entry name" value="SIS_dom"/>
</dbReference>